<accession>A0A366IKC6</accession>
<organism evidence="1 2">
    <name type="scientific">Brevibacterium celere</name>
    <dbReference type="NCBI Taxonomy" id="225845"/>
    <lineage>
        <taxon>Bacteria</taxon>
        <taxon>Bacillati</taxon>
        <taxon>Actinomycetota</taxon>
        <taxon>Actinomycetes</taxon>
        <taxon>Micrococcales</taxon>
        <taxon>Brevibacteriaceae</taxon>
        <taxon>Brevibacterium</taxon>
    </lineage>
</organism>
<dbReference type="Proteomes" id="UP000253509">
    <property type="component" value="Unassembled WGS sequence"/>
</dbReference>
<dbReference type="RefSeq" id="WP_113903348.1">
    <property type="nucleotide sequence ID" value="NZ_QNSB01000003.1"/>
</dbReference>
<evidence type="ECO:0000313" key="2">
    <source>
        <dbReference type="Proteomes" id="UP000253509"/>
    </source>
</evidence>
<gene>
    <name evidence="1" type="ORF">DFO65_103153</name>
</gene>
<reference evidence="1 2" key="1">
    <citation type="submission" date="2018-06" db="EMBL/GenBank/DDBJ databases">
        <title>Freshwater and sediment microbial communities from various areas in North America, analyzing microbe dynamics in response to fracking.</title>
        <authorList>
            <person name="Lamendella R."/>
        </authorList>
    </citation>
    <scope>NUCLEOTIDE SEQUENCE [LARGE SCALE GENOMIC DNA]</scope>
    <source>
        <strain evidence="1 2">3b_TX</strain>
    </source>
</reference>
<dbReference type="InterPro" id="IPR024248">
    <property type="entry name" value="DUF2695"/>
</dbReference>
<comment type="caution">
    <text evidence="1">The sequence shown here is derived from an EMBL/GenBank/DDBJ whole genome shotgun (WGS) entry which is preliminary data.</text>
</comment>
<keyword evidence="2" id="KW-1185">Reference proteome</keyword>
<dbReference type="Pfam" id="PF10905">
    <property type="entry name" value="DUF2695"/>
    <property type="match status" value="1"/>
</dbReference>
<dbReference type="EMBL" id="QNSB01000003">
    <property type="protein sequence ID" value="RBP72862.1"/>
    <property type="molecule type" value="Genomic_DNA"/>
</dbReference>
<sequence length="135" mass="15239">MDRKLIESEAMAIVEEAASRIMTPYEGECLLCYTYRQLTEFGCDGTHRFALSFRDRTAPRATALLRNLARVGACCCDCEIFRNAYHLGPRPLVLHFQRSAETDETGEPPAEPFLWCQGVRRGSTQACGNWVRMGT</sequence>
<protein>
    <submittedName>
        <fullName evidence="1">Uncharacterized protein DUF2695</fullName>
    </submittedName>
</protein>
<evidence type="ECO:0000313" key="1">
    <source>
        <dbReference type="EMBL" id="RBP72862.1"/>
    </source>
</evidence>
<proteinExistence type="predicted"/>
<dbReference type="AlphaFoldDB" id="A0A366IKC6"/>
<name>A0A366IKC6_9MICO</name>